<evidence type="ECO:0000313" key="11">
    <source>
        <dbReference type="RefSeq" id="XP_020109817.1"/>
    </source>
</evidence>
<dbReference type="PANTHER" id="PTHR10766:SF163">
    <property type="entry name" value="TRANSMEMBRANE 9 SUPERFAMILY MEMBER 12"/>
    <property type="match status" value="1"/>
</dbReference>
<comment type="similarity">
    <text evidence="3 9">Belongs to the nonaspanin (TM9SF) (TC 9.A.2) family.</text>
</comment>
<dbReference type="Proteomes" id="UP000515123">
    <property type="component" value="Linkage group 2"/>
</dbReference>
<evidence type="ECO:0000256" key="1">
    <source>
        <dbReference type="ARBA" id="ARBA00004337"/>
    </source>
</evidence>
<comment type="subcellular location">
    <subcellularLocation>
        <location evidence="1">Endosome membrane</location>
        <topology evidence="1">Multi-pass membrane protein</topology>
    </subcellularLocation>
    <subcellularLocation>
        <location evidence="2">Golgi apparatus membrane</location>
        <topology evidence="2">Multi-pass membrane protein</topology>
    </subcellularLocation>
</comment>
<keyword evidence="8 9" id="KW-0472">Membrane</keyword>
<keyword evidence="4 9" id="KW-0812">Transmembrane</keyword>
<dbReference type="GO" id="GO:0000139">
    <property type="term" value="C:Golgi membrane"/>
    <property type="evidence" value="ECO:0007669"/>
    <property type="project" value="UniProtKB-SubCell"/>
</dbReference>
<name>A0A6P5GPV2_ANACO</name>
<gene>
    <name evidence="11" type="primary">LOC109725140</name>
</gene>
<feature type="transmembrane region" description="Helical" evidence="9">
    <location>
        <begin position="396"/>
        <end position="420"/>
    </location>
</feature>
<dbReference type="GO" id="GO:0072657">
    <property type="term" value="P:protein localization to membrane"/>
    <property type="evidence" value="ECO:0007669"/>
    <property type="project" value="TreeGrafter"/>
</dbReference>
<dbReference type="InterPro" id="IPR004240">
    <property type="entry name" value="EMP70"/>
</dbReference>
<feature type="transmembrane region" description="Helical" evidence="9">
    <location>
        <begin position="586"/>
        <end position="611"/>
    </location>
</feature>
<feature type="transmembrane region" description="Helical" evidence="9">
    <location>
        <begin position="551"/>
        <end position="574"/>
    </location>
</feature>
<sequence>MARSRISDGSYSLILSALLYLLLIVSPGNAFYLPGSYMHTYAQGETIWVKVNSLTSIETELPFSYYSLPYCWPQGGIKKSAENLGELLMGDQIDNSPYRFRVNVSESLYLCTTNPLNENEVKLLKQRTRDLYQVNMILDNLPVLRFTEQNGLTVQWTGFPVGYTPVGSSEDYIINHLKFKVLVHEYEGSNVEIISTGEEGFGVISDTDKKKMSGYEIVGFEVVPCSVKRDPESMLKKNMYDKIDSVNCPLEIEKSQMIRERERISFTYEVEFVKSDIRWPSRWDAYLKMEGSKVHWFSIMNSLMVILFLAGIVFVIFLRTVRRDLTKYEELDKEAQAQMNEELSGWKLVVGDVFREPACSKLLCVMVGDGVQILGMGIVAIIFAALGFMSPASRGMLLTGMIILYLFLGIAAGYVGVRLYRTIKGSSEGWRSLSWSIACFFPGIIFVILTTLNFILWKNKSTGALPISLFFTLLALWFCISVPLTLFGGFLGTRAEHIEFPVRTNQIPREIPEGKYPSWLLVLGAGTLPFGTLFIELFFILSSIWLGRFYYVFGFLLIVFLLLVIVCAEVSVVLTYMHLCVEDWKWWWKAFFASGSVALYVLLYSINYLVFDLRSLSGPVSAILYLGYSLIMAFAIMLSTGTIGFLMSFSFVYYLFSSVKID</sequence>
<feature type="transmembrane region" description="Helical" evidence="9">
    <location>
        <begin position="296"/>
        <end position="318"/>
    </location>
</feature>
<reference evidence="11" key="2">
    <citation type="submission" date="2025-08" db="UniProtKB">
        <authorList>
            <consortium name="RefSeq"/>
        </authorList>
    </citation>
    <scope>IDENTIFICATION</scope>
    <source>
        <tissue evidence="11">Leaf</tissue>
    </source>
</reference>
<dbReference type="GeneID" id="109725140"/>
<feature type="chain" id="PRO_5028511696" description="Transmembrane 9 superfamily member" evidence="9">
    <location>
        <begin position="31"/>
        <end position="662"/>
    </location>
</feature>
<protein>
    <recommendedName>
        <fullName evidence="9">Transmembrane 9 superfamily member</fullName>
    </recommendedName>
</protein>
<evidence type="ECO:0000256" key="5">
    <source>
        <dbReference type="ARBA" id="ARBA00022729"/>
    </source>
</evidence>
<dbReference type="PANTHER" id="PTHR10766">
    <property type="entry name" value="TRANSMEMBRANE 9 SUPERFAMILY PROTEIN"/>
    <property type="match status" value="1"/>
</dbReference>
<evidence type="ECO:0000256" key="8">
    <source>
        <dbReference type="ARBA" id="ARBA00023136"/>
    </source>
</evidence>
<proteinExistence type="inferred from homology"/>
<dbReference type="OrthoDB" id="1666796at2759"/>
<feature type="transmembrane region" description="Helical" evidence="9">
    <location>
        <begin position="519"/>
        <end position="545"/>
    </location>
</feature>
<evidence type="ECO:0000256" key="3">
    <source>
        <dbReference type="ARBA" id="ARBA00005227"/>
    </source>
</evidence>
<keyword evidence="6" id="KW-0967">Endosome</keyword>
<dbReference type="GO" id="GO:0010008">
    <property type="term" value="C:endosome membrane"/>
    <property type="evidence" value="ECO:0007669"/>
    <property type="project" value="UniProtKB-SubCell"/>
</dbReference>
<dbReference type="Pfam" id="PF02990">
    <property type="entry name" value="EMP70"/>
    <property type="match status" value="1"/>
</dbReference>
<keyword evidence="7 9" id="KW-1133">Transmembrane helix</keyword>
<keyword evidence="10" id="KW-1185">Reference proteome</keyword>
<feature type="transmembrane region" description="Helical" evidence="9">
    <location>
        <begin position="371"/>
        <end position="390"/>
    </location>
</feature>
<evidence type="ECO:0000256" key="9">
    <source>
        <dbReference type="RuleBase" id="RU363079"/>
    </source>
</evidence>
<reference evidence="10" key="1">
    <citation type="journal article" date="2015" name="Nat. Genet.">
        <title>The pineapple genome and the evolution of CAM photosynthesis.</title>
        <authorList>
            <person name="Ming R."/>
            <person name="VanBuren R."/>
            <person name="Wai C.M."/>
            <person name="Tang H."/>
            <person name="Schatz M.C."/>
            <person name="Bowers J.E."/>
            <person name="Lyons E."/>
            <person name="Wang M.L."/>
            <person name="Chen J."/>
            <person name="Biggers E."/>
            <person name="Zhang J."/>
            <person name="Huang L."/>
            <person name="Zhang L."/>
            <person name="Miao W."/>
            <person name="Zhang J."/>
            <person name="Ye Z."/>
            <person name="Miao C."/>
            <person name="Lin Z."/>
            <person name="Wang H."/>
            <person name="Zhou H."/>
            <person name="Yim W.C."/>
            <person name="Priest H.D."/>
            <person name="Zheng C."/>
            <person name="Woodhouse M."/>
            <person name="Edger P.P."/>
            <person name="Guyot R."/>
            <person name="Guo H.B."/>
            <person name="Guo H."/>
            <person name="Zheng G."/>
            <person name="Singh R."/>
            <person name="Sharma A."/>
            <person name="Min X."/>
            <person name="Zheng Y."/>
            <person name="Lee H."/>
            <person name="Gurtowski J."/>
            <person name="Sedlazeck F.J."/>
            <person name="Harkess A."/>
            <person name="McKain M.R."/>
            <person name="Liao Z."/>
            <person name="Fang J."/>
            <person name="Liu J."/>
            <person name="Zhang X."/>
            <person name="Zhang Q."/>
            <person name="Hu W."/>
            <person name="Qin Y."/>
            <person name="Wang K."/>
            <person name="Chen L.Y."/>
            <person name="Shirley N."/>
            <person name="Lin Y.R."/>
            <person name="Liu L.Y."/>
            <person name="Hernandez A.G."/>
            <person name="Wright C.L."/>
            <person name="Bulone V."/>
            <person name="Tuskan G.A."/>
            <person name="Heath K."/>
            <person name="Zee F."/>
            <person name="Moore P.H."/>
            <person name="Sunkar R."/>
            <person name="Leebens-Mack J.H."/>
            <person name="Mockler T."/>
            <person name="Bennetzen J.L."/>
            <person name="Freeling M."/>
            <person name="Sankoff D."/>
            <person name="Paterson A.H."/>
            <person name="Zhu X."/>
            <person name="Yang X."/>
            <person name="Smith J.A."/>
            <person name="Cushman J.C."/>
            <person name="Paull R.E."/>
            <person name="Yu Q."/>
        </authorList>
    </citation>
    <scope>NUCLEOTIDE SEQUENCE [LARGE SCALE GENOMIC DNA]</scope>
    <source>
        <strain evidence="10">cv. F153</strain>
    </source>
</reference>
<evidence type="ECO:0000256" key="7">
    <source>
        <dbReference type="ARBA" id="ARBA00022989"/>
    </source>
</evidence>
<organism evidence="10 11">
    <name type="scientific">Ananas comosus</name>
    <name type="common">Pineapple</name>
    <name type="synonym">Ananas ananas</name>
    <dbReference type="NCBI Taxonomy" id="4615"/>
    <lineage>
        <taxon>Eukaryota</taxon>
        <taxon>Viridiplantae</taxon>
        <taxon>Streptophyta</taxon>
        <taxon>Embryophyta</taxon>
        <taxon>Tracheophyta</taxon>
        <taxon>Spermatophyta</taxon>
        <taxon>Magnoliopsida</taxon>
        <taxon>Liliopsida</taxon>
        <taxon>Poales</taxon>
        <taxon>Bromeliaceae</taxon>
        <taxon>Bromelioideae</taxon>
        <taxon>Ananas</taxon>
    </lineage>
</organism>
<evidence type="ECO:0000256" key="2">
    <source>
        <dbReference type="ARBA" id="ARBA00004653"/>
    </source>
</evidence>
<evidence type="ECO:0000313" key="10">
    <source>
        <dbReference type="Proteomes" id="UP000515123"/>
    </source>
</evidence>
<keyword evidence="5 9" id="KW-0732">Signal</keyword>
<dbReference type="AlphaFoldDB" id="A0A6P5GPV2"/>
<evidence type="ECO:0000256" key="6">
    <source>
        <dbReference type="ARBA" id="ARBA00022753"/>
    </source>
</evidence>
<feature type="transmembrane region" description="Helical" evidence="9">
    <location>
        <begin position="469"/>
        <end position="491"/>
    </location>
</feature>
<feature type="signal peptide" evidence="9">
    <location>
        <begin position="1"/>
        <end position="30"/>
    </location>
</feature>
<feature type="transmembrane region" description="Helical" evidence="9">
    <location>
        <begin position="623"/>
        <end position="656"/>
    </location>
</feature>
<evidence type="ECO:0000256" key="4">
    <source>
        <dbReference type="ARBA" id="ARBA00022692"/>
    </source>
</evidence>
<dbReference type="RefSeq" id="XP_020109817.1">
    <property type="nucleotide sequence ID" value="XM_020254228.1"/>
</dbReference>
<accession>A0A6P5GPV2</accession>
<feature type="transmembrane region" description="Helical" evidence="9">
    <location>
        <begin position="432"/>
        <end position="457"/>
    </location>
</feature>